<sequence>MIYYNVVLGVYNKRKHTQKNENDAIVTGKYPFETVAKAMRVFNLLEEEVIKENKFYNRKIMIMISWVDNRRRDIYYKYLSRRGYKYEVVDGQKFICKIY</sequence>
<protein>
    <submittedName>
        <fullName evidence="1">Uncharacterized protein</fullName>
    </submittedName>
</protein>
<name>A0A8S5S963_9VIRU</name>
<proteinExistence type="predicted"/>
<accession>A0A8S5S963</accession>
<reference evidence="1" key="1">
    <citation type="journal article" date="2021" name="Proc. Natl. Acad. Sci. U.S.A.">
        <title>A Catalog of Tens of Thousands of Viruses from Human Metagenomes Reveals Hidden Associations with Chronic Diseases.</title>
        <authorList>
            <person name="Tisza M.J."/>
            <person name="Buck C.B."/>
        </authorList>
    </citation>
    <scope>NUCLEOTIDE SEQUENCE</scope>
    <source>
        <strain evidence="1">CtGns7</strain>
    </source>
</reference>
<evidence type="ECO:0000313" key="1">
    <source>
        <dbReference type="EMBL" id="DAF47517.1"/>
    </source>
</evidence>
<dbReference type="EMBL" id="BK032555">
    <property type="protein sequence ID" value="DAF47517.1"/>
    <property type="molecule type" value="Genomic_DNA"/>
</dbReference>
<organism evidence="1">
    <name type="scientific">Phage sp. ctGns7</name>
    <dbReference type="NCBI Taxonomy" id="2828003"/>
    <lineage>
        <taxon>Viruses</taxon>
    </lineage>
</organism>